<comment type="caution">
    <text evidence="1">The sequence shown here is derived from an EMBL/GenBank/DDBJ whole genome shotgun (WGS) entry which is preliminary data.</text>
</comment>
<name>A0A9W9CQ73_9PLEO</name>
<dbReference type="Gene3D" id="1.20.1050.10">
    <property type="match status" value="1"/>
</dbReference>
<dbReference type="EMBL" id="JAPEUY010000003">
    <property type="protein sequence ID" value="KAJ4374722.1"/>
    <property type="molecule type" value="Genomic_DNA"/>
</dbReference>
<evidence type="ECO:0000313" key="2">
    <source>
        <dbReference type="Proteomes" id="UP001140560"/>
    </source>
</evidence>
<dbReference type="CDD" id="cd00299">
    <property type="entry name" value="GST_C_family"/>
    <property type="match status" value="1"/>
</dbReference>
<gene>
    <name evidence="1" type="ORF">N0V83_001797</name>
</gene>
<dbReference type="SUPFAM" id="SSF47616">
    <property type="entry name" value="GST C-terminal domain-like"/>
    <property type="match status" value="1"/>
</dbReference>
<dbReference type="Proteomes" id="UP001140560">
    <property type="component" value="Unassembled WGS sequence"/>
</dbReference>
<reference evidence="1" key="1">
    <citation type="submission" date="2022-10" db="EMBL/GenBank/DDBJ databases">
        <title>Tapping the CABI collections for fungal endophytes: first genome assemblies for Collariella, Neodidymelliopsis, Ascochyta clinopodiicola, Didymella pomorum, Didymosphaeria variabile, Neocosmospora piperis and Neocucurbitaria cava.</title>
        <authorList>
            <person name="Hill R."/>
        </authorList>
    </citation>
    <scope>NUCLEOTIDE SEQUENCE</scope>
    <source>
        <strain evidence="1">IMI 356814</strain>
    </source>
</reference>
<organism evidence="1 2">
    <name type="scientific">Neocucurbitaria cava</name>
    <dbReference type="NCBI Taxonomy" id="798079"/>
    <lineage>
        <taxon>Eukaryota</taxon>
        <taxon>Fungi</taxon>
        <taxon>Dikarya</taxon>
        <taxon>Ascomycota</taxon>
        <taxon>Pezizomycotina</taxon>
        <taxon>Dothideomycetes</taxon>
        <taxon>Pleosporomycetidae</taxon>
        <taxon>Pleosporales</taxon>
        <taxon>Pleosporineae</taxon>
        <taxon>Cucurbitariaceae</taxon>
        <taxon>Neocucurbitaria</taxon>
    </lineage>
</organism>
<accession>A0A9W9CQ73</accession>
<protein>
    <recommendedName>
        <fullName evidence="3">GST N-terminal domain-containing protein</fullName>
    </recommendedName>
</protein>
<evidence type="ECO:0008006" key="3">
    <source>
        <dbReference type="Google" id="ProtNLM"/>
    </source>
</evidence>
<evidence type="ECO:0000313" key="1">
    <source>
        <dbReference type="EMBL" id="KAJ4374722.1"/>
    </source>
</evidence>
<sequence>MTIWIWPIGLFPRRIINYFRAKNITTSILKAHDIHLIPVTLDPSVGLVSLPGYETRPTDISLPCLRIEKADGEVFWIHETLAILSYFEEELFSVERGYTRLEGEGAEQRAKVRDLVGQTTDASTWGAIGLMNSDVSTTSWSGLKEEEMHADTAVHARKKFDGILTKIEGWVEPDVIGRGTQSLAGKGADVTFADIFLAAQVDYMQWVYGVKWLQGHEVLEMWYERVKEEKWRVGNEVLASADGSDGWEGLLGR</sequence>
<dbReference type="OrthoDB" id="3587182at2759"/>
<proteinExistence type="predicted"/>
<keyword evidence="2" id="KW-1185">Reference proteome</keyword>
<dbReference type="Gene3D" id="3.40.30.10">
    <property type="entry name" value="Glutaredoxin"/>
    <property type="match status" value="1"/>
</dbReference>
<dbReference type="InterPro" id="IPR036282">
    <property type="entry name" value="Glutathione-S-Trfase_C_sf"/>
</dbReference>
<dbReference type="AlphaFoldDB" id="A0A9W9CQ73"/>